<dbReference type="Gene3D" id="2.10.260.10">
    <property type="match status" value="1"/>
</dbReference>
<dbReference type="SUPFAM" id="SSF89447">
    <property type="entry name" value="AbrB/MazE/MraZ-like"/>
    <property type="match status" value="1"/>
</dbReference>
<dbReference type="AlphaFoldDB" id="A0A0G0H8F0"/>
<accession>A0A0G0H8F0</accession>
<sequence length="79" mass="8864">MITSFIPIGNSRGIRIPKPLLNESNLKGEVELLVKKGEIRIIAAPKKTKPTKDTLLLSEQALITDWNNPEEDIAWKSLQ</sequence>
<evidence type="ECO:0000313" key="1">
    <source>
        <dbReference type="EMBL" id="KKQ38427.1"/>
    </source>
</evidence>
<proteinExistence type="predicted"/>
<reference evidence="1 2" key="1">
    <citation type="journal article" date="2015" name="Nature">
        <title>rRNA introns, odd ribosomes, and small enigmatic genomes across a large radiation of phyla.</title>
        <authorList>
            <person name="Brown C.T."/>
            <person name="Hug L.A."/>
            <person name="Thomas B.C."/>
            <person name="Sharon I."/>
            <person name="Castelle C.J."/>
            <person name="Singh A."/>
            <person name="Wilkins M.J."/>
            <person name="Williams K.H."/>
            <person name="Banfield J.F."/>
        </authorList>
    </citation>
    <scope>NUCLEOTIDE SEQUENCE [LARGE SCALE GENOMIC DNA]</scope>
</reference>
<dbReference type="Proteomes" id="UP000034471">
    <property type="component" value="Unassembled WGS sequence"/>
</dbReference>
<gene>
    <name evidence="1" type="ORF">US54_C0010G0008</name>
</gene>
<dbReference type="InterPro" id="IPR037914">
    <property type="entry name" value="SpoVT-AbrB_sf"/>
</dbReference>
<dbReference type="STRING" id="1618481.US54_C0010G0008"/>
<evidence type="ECO:0000313" key="2">
    <source>
        <dbReference type="Proteomes" id="UP000034471"/>
    </source>
</evidence>
<name>A0A0G0H8F0_9BACT</name>
<dbReference type="EMBL" id="LBTJ01000010">
    <property type="protein sequence ID" value="KKQ38427.1"/>
    <property type="molecule type" value="Genomic_DNA"/>
</dbReference>
<protein>
    <submittedName>
        <fullName evidence="1">Transcriptional regulator/antitoxin, MazE</fullName>
    </submittedName>
</protein>
<organism evidence="1 2">
    <name type="scientific">Candidatus Roizmanbacteria bacterium GW2011_GWA2_37_7</name>
    <dbReference type="NCBI Taxonomy" id="1618481"/>
    <lineage>
        <taxon>Bacteria</taxon>
        <taxon>Candidatus Roizmaniibacteriota</taxon>
    </lineage>
</organism>
<comment type="caution">
    <text evidence="1">The sequence shown here is derived from an EMBL/GenBank/DDBJ whole genome shotgun (WGS) entry which is preliminary data.</text>
</comment>